<dbReference type="Proteomes" id="UP000186583">
    <property type="component" value="Unassembled WGS sequence"/>
</dbReference>
<feature type="compositionally biased region" description="Acidic residues" evidence="1">
    <location>
        <begin position="106"/>
        <end position="119"/>
    </location>
</feature>
<evidence type="ECO:0000313" key="2">
    <source>
        <dbReference type="EMBL" id="OLN87937.1"/>
    </source>
</evidence>
<evidence type="ECO:0000313" key="3">
    <source>
        <dbReference type="Proteomes" id="UP000186583"/>
    </source>
</evidence>
<proteinExistence type="predicted"/>
<organism evidence="2 3">
    <name type="scientific">Colletotrichum chlorophyti</name>
    <dbReference type="NCBI Taxonomy" id="708187"/>
    <lineage>
        <taxon>Eukaryota</taxon>
        <taxon>Fungi</taxon>
        <taxon>Dikarya</taxon>
        <taxon>Ascomycota</taxon>
        <taxon>Pezizomycotina</taxon>
        <taxon>Sordariomycetes</taxon>
        <taxon>Hypocreomycetidae</taxon>
        <taxon>Glomerellales</taxon>
        <taxon>Glomerellaceae</taxon>
        <taxon>Colletotrichum</taxon>
    </lineage>
</organism>
<feature type="region of interest" description="Disordered" evidence="1">
    <location>
        <begin position="93"/>
        <end position="122"/>
    </location>
</feature>
<comment type="caution">
    <text evidence="2">The sequence shown here is derived from an EMBL/GenBank/DDBJ whole genome shotgun (WGS) entry which is preliminary data.</text>
</comment>
<protein>
    <submittedName>
        <fullName evidence="2">Uncharacterized protein</fullName>
    </submittedName>
</protein>
<evidence type="ECO:0000256" key="1">
    <source>
        <dbReference type="SAM" id="MobiDB-lite"/>
    </source>
</evidence>
<gene>
    <name evidence="2" type="ORF">CCHL11_00296</name>
</gene>
<reference evidence="2 3" key="1">
    <citation type="submission" date="2016-11" db="EMBL/GenBank/DDBJ databases">
        <title>Draft Genome Assembly of Colletotrichum chlorophyti a pathogen of herbaceous plants.</title>
        <authorList>
            <person name="Gan P."/>
            <person name="Narusaka M."/>
            <person name="Tsushima A."/>
            <person name="Narusaka Y."/>
            <person name="Takano Y."/>
            <person name="Shirasu K."/>
        </authorList>
    </citation>
    <scope>NUCLEOTIDE SEQUENCE [LARGE SCALE GENOMIC DNA]</scope>
    <source>
        <strain evidence="2 3">NTL11</strain>
    </source>
</reference>
<dbReference type="EMBL" id="MPGH01000088">
    <property type="protein sequence ID" value="OLN87937.1"/>
    <property type="molecule type" value="Genomic_DNA"/>
</dbReference>
<feature type="region of interest" description="Disordered" evidence="1">
    <location>
        <begin position="1"/>
        <end position="32"/>
    </location>
</feature>
<sequence length="172" mass="19287">MRSNHITSEDDADEISPTHPGSSMMLLQRDEKPTNEFCVLPSTSFDASAPLIQDVPKTSISNKVDSEKRVCFNETRSPGIVHPITTAMASFHGANDDNLEDKNGEYNDDCDGEGYDTDDSDKTLRADELGYFTSPLWSRQYPEILSNEPKLILQLERAKPQVESPDLQEHVR</sequence>
<dbReference type="AlphaFoldDB" id="A0A1Q8RU89"/>
<name>A0A1Q8RU89_9PEZI</name>
<keyword evidence="3" id="KW-1185">Reference proteome</keyword>
<accession>A0A1Q8RU89</accession>